<protein>
    <submittedName>
        <fullName evidence="2">Uncharacterized protein</fullName>
    </submittedName>
</protein>
<evidence type="ECO:0000256" key="1">
    <source>
        <dbReference type="SAM" id="MobiDB-lite"/>
    </source>
</evidence>
<evidence type="ECO:0000313" key="2">
    <source>
        <dbReference type="EMBL" id="PTB81659.1"/>
    </source>
</evidence>
<gene>
    <name evidence="2" type="ORF">M440DRAFT_1459764</name>
</gene>
<name>A0A2T4CJA6_TRILO</name>
<keyword evidence="3" id="KW-1185">Reference proteome</keyword>
<dbReference type="EMBL" id="KZ679126">
    <property type="protein sequence ID" value="PTB81659.1"/>
    <property type="molecule type" value="Genomic_DNA"/>
</dbReference>
<evidence type="ECO:0000313" key="3">
    <source>
        <dbReference type="Proteomes" id="UP000240760"/>
    </source>
</evidence>
<dbReference type="STRING" id="983965.A0A2T4CJA6"/>
<dbReference type="Proteomes" id="UP000240760">
    <property type="component" value="Unassembled WGS sequence"/>
</dbReference>
<organism evidence="2 3">
    <name type="scientific">Trichoderma longibrachiatum ATCC 18648</name>
    <dbReference type="NCBI Taxonomy" id="983965"/>
    <lineage>
        <taxon>Eukaryota</taxon>
        <taxon>Fungi</taxon>
        <taxon>Dikarya</taxon>
        <taxon>Ascomycota</taxon>
        <taxon>Pezizomycotina</taxon>
        <taxon>Sordariomycetes</taxon>
        <taxon>Hypocreomycetidae</taxon>
        <taxon>Hypocreales</taxon>
        <taxon>Hypocreaceae</taxon>
        <taxon>Trichoderma</taxon>
    </lineage>
</organism>
<reference evidence="2 3" key="1">
    <citation type="submission" date="2016-07" db="EMBL/GenBank/DDBJ databases">
        <title>Multiple horizontal gene transfer events from other fungi enriched the ability of initially mycotrophic Trichoderma (Ascomycota) to feed on dead plant biomass.</title>
        <authorList>
            <consortium name="DOE Joint Genome Institute"/>
            <person name="Aerts A."/>
            <person name="Atanasova L."/>
            <person name="Chenthamara K."/>
            <person name="Zhang J."/>
            <person name="Grujic M."/>
            <person name="Henrissat B."/>
            <person name="Kuo A."/>
            <person name="Salamov A."/>
            <person name="Lipzen A."/>
            <person name="Labutti K."/>
            <person name="Barry K."/>
            <person name="Miao Y."/>
            <person name="Rahimi M.J."/>
            <person name="Shen Q."/>
            <person name="Grigoriev I.V."/>
            <person name="Kubicek C.P."/>
            <person name="Druzhinina I.S."/>
        </authorList>
    </citation>
    <scope>NUCLEOTIDE SEQUENCE [LARGE SCALE GENOMIC DNA]</scope>
    <source>
        <strain evidence="2 3">ATCC 18648</strain>
    </source>
</reference>
<proteinExistence type="predicted"/>
<feature type="region of interest" description="Disordered" evidence="1">
    <location>
        <begin position="41"/>
        <end position="66"/>
    </location>
</feature>
<dbReference type="OrthoDB" id="5244662at2759"/>
<sequence>MWRSSWPFGWNKSDPTQAETWYEDALIEQIRTKGHYKGIRPLRLKSNPDNDLDVQPAAPGKDAVNEDPALALADAVARRECKEYKQMVDRLKEPIFLLHPGCPLVSPGADIPPIDIRTVELSHANPFDAEQVRRVIFENIGRLQSSVPPAPAQHLYGDNTQLSSCRQT</sequence>
<accession>A0A2T4CJA6</accession>
<dbReference type="AlphaFoldDB" id="A0A2T4CJA6"/>